<evidence type="ECO:0000259" key="1">
    <source>
        <dbReference type="Pfam" id="PF14737"/>
    </source>
</evidence>
<name>A0A6A5W806_9PLEO</name>
<dbReference type="Pfam" id="PF14737">
    <property type="entry name" value="DUF4470"/>
    <property type="match status" value="1"/>
</dbReference>
<evidence type="ECO:0000313" key="2">
    <source>
        <dbReference type="EMBL" id="KAF1996231.1"/>
    </source>
</evidence>
<dbReference type="AlphaFoldDB" id="A0A6A5W806"/>
<keyword evidence="3" id="KW-1185">Reference proteome</keyword>
<dbReference type="EMBL" id="ML977628">
    <property type="protein sequence ID" value="KAF1996231.1"/>
    <property type="molecule type" value="Genomic_DNA"/>
</dbReference>
<dbReference type="OrthoDB" id="5282002at2759"/>
<dbReference type="InterPro" id="IPR027974">
    <property type="entry name" value="DUF4470"/>
</dbReference>
<proteinExistence type="predicted"/>
<accession>A0A6A5W806</accession>
<reference evidence="2" key="1">
    <citation type="journal article" date="2020" name="Stud. Mycol.">
        <title>101 Dothideomycetes genomes: a test case for predicting lifestyles and emergence of pathogens.</title>
        <authorList>
            <person name="Haridas S."/>
            <person name="Albert R."/>
            <person name="Binder M."/>
            <person name="Bloem J."/>
            <person name="Labutti K."/>
            <person name="Salamov A."/>
            <person name="Andreopoulos B."/>
            <person name="Baker S."/>
            <person name="Barry K."/>
            <person name="Bills G."/>
            <person name="Bluhm B."/>
            <person name="Cannon C."/>
            <person name="Castanera R."/>
            <person name="Culley D."/>
            <person name="Daum C."/>
            <person name="Ezra D."/>
            <person name="Gonzalez J."/>
            <person name="Henrissat B."/>
            <person name="Kuo A."/>
            <person name="Liang C."/>
            <person name="Lipzen A."/>
            <person name="Lutzoni F."/>
            <person name="Magnuson J."/>
            <person name="Mondo S."/>
            <person name="Nolan M."/>
            <person name="Ohm R."/>
            <person name="Pangilinan J."/>
            <person name="Park H.-J."/>
            <person name="Ramirez L."/>
            <person name="Alfaro M."/>
            <person name="Sun H."/>
            <person name="Tritt A."/>
            <person name="Yoshinaga Y."/>
            <person name="Zwiers L.-H."/>
            <person name="Turgeon B."/>
            <person name="Goodwin S."/>
            <person name="Spatafora J."/>
            <person name="Crous P."/>
            <person name="Grigoriev I."/>
        </authorList>
    </citation>
    <scope>NUCLEOTIDE SEQUENCE</scope>
    <source>
        <strain evidence="2">CBS 123094</strain>
    </source>
</reference>
<protein>
    <recommendedName>
        <fullName evidence="1">DUF4470 domain-containing protein</fullName>
    </recommendedName>
</protein>
<gene>
    <name evidence="2" type="ORF">P154DRAFT_525786</name>
</gene>
<feature type="domain" description="DUF4470" evidence="1">
    <location>
        <begin position="15"/>
        <end position="112"/>
    </location>
</feature>
<sequence length="504" mass="56797">MSGPPLASVGSLQYFWGNIPALDLLKVKDNEGEEAIMQQDVALLFAASGDLRNVIKTIVGLPESYAGNCIVVVNDLNTASVARNAMLLLTALHFEPEVAAPIMLHLWYSAMLPQAILQALQDGILPYIHDVCNKIKDKPTDSMQAKTFEVGGNSVRLILKKWEWVGLATMFKVPEGLSAPEAQSIRRSVTMTRVDHIDRHIYKMSPGRRAGAIDFRQHGVLLPFGASRKDFAMPNPTFFNEQTSWPMKDDADPLDGWSYDEYIKCVPAAKNNVYGAFFFYLRDMLLAFCKRVRSCKMAFQLLAVDAVTLPDYLKDVKFDRIEVSNICDRGYVGPAVTLATFSSMLKTKSENPKATLLMLFLNAVREEESESRDSLDPTVMAHRGRQIKRYLNIKQPIIDAAMGKGGMSTMQYMTSPDFILVTDSLNLCGDFDTFFKRFLKNADPNKGTSMYNLARQHGMKIKSKHTIIEPWPYRLTEKMTKEEFNVLLSESTCGHERYMEFEKA</sequence>
<organism evidence="2 3">
    <name type="scientific">Amniculicola lignicola CBS 123094</name>
    <dbReference type="NCBI Taxonomy" id="1392246"/>
    <lineage>
        <taxon>Eukaryota</taxon>
        <taxon>Fungi</taxon>
        <taxon>Dikarya</taxon>
        <taxon>Ascomycota</taxon>
        <taxon>Pezizomycotina</taxon>
        <taxon>Dothideomycetes</taxon>
        <taxon>Pleosporomycetidae</taxon>
        <taxon>Pleosporales</taxon>
        <taxon>Amniculicolaceae</taxon>
        <taxon>Amniculicola</taxon>
    </lineage>
</organism>
<evidence type="ECO:0000313" key="3">
    <source>
        <dbReference type="Proteomes" id="UP000799779"/>
    </source>
</evidence>
<dbReference type="Proteomes" id="UP000799779">
    <property type="component" value="Unassembled WGS sequence"/>
</dbReference>